<gene>
    <name evidence="1" type="ORF">V5O48_007133</name>
</gene>
<sequence length="558" mass="62998">MPNLWTTVCVDTSYLANRSDEGSLSILQSVLSMTRGQPLDIKIMLTPGVFNPPSRWQPLLDVLREKCNLWRSLCFSLASNKENLRHYPMLYFDIHPIHPGSTFDSLESVELRCLRSSRYQALIQALEKAPKLNRAALLPFTGPFTSHDRPPNLPWRQISYLEIDSPSFGITGLAEYGIPEYDILTALAECSSLHTLIARDGELRAAWTPPSSSELPQHIRIETLRRLEVYVRNSANFAIPETELASRLTLPNLEHLSVHCVRWEMKSSLASLTDMLKRSECVLETLSIVGLTVADVTVERLLRSPEVGMIKRLEITGQPFKHLFDSLAAESGLLSQLEELDIHYGYEDGRIGLNPSVRAVVQLIRARKQSQLKHVNLGVCLDSLNEEEIRAIRELEGMTGPSSHSGLVVDIQYLVNTRTTMASLTGQIHAIRQLGMLLKGTIVLSELMQENPHLYENMPIVNEVLTKLEERLHSIELADGELMWLGGVQYVLLAIASGIVNIPRDTEFHIAERAQKILEKFQNIPRSTDVPYSRKGRRSLFKLKAVWSKVRRVLGQKH</sequence>
<accession>A0ABR3FHK5</accession>
<protein>
    <submittedName>
        <fullName evidence="1">Uncharacterized protein</fullName>
    </submittedName>
</protein>
<reference evidence="1 2" key="1">
    <citation type="submission" date="2024-02" db="EMBL/GenBank/DDBJ databases">
        <title>A draft genome for the cacao thread blight pathogen Marasmius crinis-equi.</title>
        <authorList>
            <person name="Cohen S.P."/>
            <person name="Baruah I.K."/>
            <person name="Amoako-Attah I."/>
            <person name="Bukari Y."/>
            <person name="Meinhardt L.W."/>
            <person name="Bailey B.A."/>
        </authorList>
    </citation>
    <scope>NUCLEOTIDE SEQUENCE [LARGE SCALE GENOMIC DNA]</scope>
    <source>
        <strain evidence="1 2">GH-76</strain>
    </source>
</reference>
<proteinExistence type="predicted"/>
<comment type="caution">
    <text evidence="1">The sequence shown here is derived from an EMBL/GenBank/DDBJ whole genome shotgun (WGS) entry which is preliminary data.</text>
</comment>
<evidence type="ECO:0000313" key="1">
    <source>
        <dbReference type="EMBL" id="KAL0574835.1"/>
    </source>
</evidence>
<organism evidence="1 2">
    <name type="scientific">Marasmius crinis-equi</name>
    <dbReference type="NCBI Taxonomy" id="585013"/>
    <lineage>
        <taxon>Eukaryota</taxon>
        <taxon>Fungi</taxon>
        <taxon>Dikarya</taxon>
        <taxon>Basidiomycota</taxon>
        <taxon>Agaricomycotina</taxon>
        <taxon>Agaricomycetes</taxon>
        <taxon>Agaricomycetidae</taxon>
        <taxon>Agaricales</taxon>
        <taxon>Marasmiineae</taxon>
        <taxon>Marasmiaceae</taxon>
        <taxon>Marasmius</taxon>
    </lineage>
</organism>
<dbReference type="InterPro" id="IPR032675">
    <property type="entry name" value="LRR_dom_sf"/>
</dbReference>
<name>A0ABR3FHK5_9AGAR</name>
<dbReference type="Proteomes" id="UP001465976">
    <property type="component" value="Unassembled WGS sequence"/>
</dbReference>
<keyword evidence="2" id="KW-1185">Reference proteome</keyword>
<evidence type="ECO:0000313" key="2">
    <source>
        <dbReference type="Proteomes" id="UP001465976"/>
    </source>
</evidence>
<dbReference type="EMBL" id="JBAHYK010000361">
    <property type="protein sequence ID" value="KAL0574835.1"/>
    <property type="molecule type" value="Genomic_DNA"/>
</dbReference>
<dbReference type="Gene3D" id="3.80.10.10">
    <property type="entry name" value="Ribonuclease Inhibitor"/>
    <property type="match status" value="1"/>
</dbReference>